<dbReference type="NCBIfam" id="TIGR00524">
    <property type="entry name" value="eIF-2B_rel"/>
    <property type="match status" value="1"/>
</dbReference>
<reference evidence="4" key="1">
    <citation type="submission" date="2020-10" db="EMBL/GenBank/DDBJ databases">
        <authorList>
            <person name="Gilroy R."/>
        </authorList>
    </citation>
    <scope>NUCLEOTIDE SEQUENCE</scope>
    <source>
        <strain evidence="4">11300</strain>
    </source>
</reference>
<dbReference type="InterPro" id="IPR042529">
    <property type="entry name" value="IF_2B-like_C"/>
</dbReference>
<keyword evidence="3" id="KW-0486">Methionine biosynthesis</keyword>
<dbReference type="InterPro" id="IPR037171">
    <property type="entry name" value="NagB/RpiA_transferase-like"/>
</dbReference>
<keyword evidence="1 3" id="KW-0413">Isomerase</keyword>
<dbReference type="EMBL" id="DVMO01000006">
    <property type="protein sequence ID" value="HIU26846.1"/>
    <property type="molecule type" value="Genomic_DNA"/>
</dbReference>
<organism evidence="4 5">
    <name type="scientific">Candidatus Fimisoma avicola</name>
    <dbReference type="NCBI Taxonomy" id="2840826"/>
    <lineage>
        <taxon>Bacteria</taxon>
        <taxon>Bacillati</taxon>
        <taxon>Bacillota</taxon>
        <taxon>Clostridia</taxon>
        <taxon>Eubacteriales</taxon>
        <taxon>Candidatus Fimisoma</taxon>
    </lineage>
</organism>
<evidence type="ECO:0000313" key="5">
    <source>
        <dbReference type="Proteomes" id="UP000824091"/>
    </source>
</evidence>
<comment type="similarity">
    <text evidence="3">Belongs to the EIF-2B alpha/beta/delta subunits family. MtnA subfamily.</text>
</comment>
<evidence type="ECO:0000313" key="4">
    <source>
        <dbReference type="EMBL" id="HIU26846.1"/>
    </source>
</evidence>
<dbReference type="Gene3D" id="1.20.120.420">
    <property type="entry name" value="translation initiation factor eif-2b, domain 1"/>
    <property type="match status" value="1"/>
</dbReference>
<feature type="site" description="Transition state stabilizer" evidence="3">
    <location>
        <position position="155"/>
    </location>
</feature>
<comment type="pathway">
    <text evidence="3">Amino-acid biosynthesis; L-methionine biosynthesis via salvage pathway; L-methionine from S-methyl-5-thio-alpha-D-ribose 1-phosphate: step 1/6.</text>
</comment>
<gene>
    <name evidence="3 4" type="primary">mtnA</name>
    <name evidence="4" type="ORF">IAD16_00505</name>
</gene>
<dbReference type="FunFam" id="1.20.120.420:FF:000003">
    <property type="entry name" value="Methylthioribose-1-phosphate isomerase"/>
    <property type="match status" value="1"/>
</dbReference>
<dbReference type="HAMAP" id="MF_01678">
    <property type="entry name" value="Salvage_MtnA"/>
    <property type="match status" value="1"/>
</dbReference>
<proteinExistence type="inferred from homology"/>
<dbReference type="InterPro" id="IPR005251">
    <property type="entry name" value="IF-M1Pi"/>
</dbReference>
<evidence type="ECO:0000256" key="3">
    <source>
        <dbReference type="HAMAP-Rule" id="MF_01678"/>
    </source>
</evidence>
<feature type="binding site" evidence="3">
    <location>
        <position position="87"/>
    </location>
    <ligand>
        <name>substrate</name>
    </ligand>
</feature>
<dbReference type="NCBIfam" id="NF004326">
    <property type="entry name" value="PRK05720.1"/>
    <property type="match status" value="1"/>
</dbReference>
<feature type="binding site" evidence="3">
    <location>
        <begin position="44"/>
        <end position="46"/>
    </location>
    <ligand>
        <name>substrate</name>
    </ligand>
</feature>
<dbReference type="Pfam" id="PF01008">
    <property type="entry name" value="IF-2B"/>
    <property type="match status" value="1"/>
</dbReference>
<dbReference type="PANTHER" id="PTHR43475:SF1">
    <property type="entry name" value="METHYLTHIORIBOSE-1-PHOSPHATE ISOMERASE"/>
    <property type="match status" value="1"/>
</dbReference>
<evidence type="ECO:0000256" key="2">
    <source>
        <dbReference type="ARBA" id="ARBA00052401"/>
    </source>
</evidence>
<dbReference type="PANTHER" id="PTHR43475">
    <property type="entry name" value="METHYLTHIORIBOSE-1-PHOSPHATE ISOMERASE"/>
    <property type="match status" value="1"/>
</dbReference>
<dbReference type="GO" id="GO:0019509">
    <property type="term" value="P:L-methionine salvage from methylthioadenosine"/>
    <property type="evidence" value="ECO:0007669"/>
    <property type="project" value="UniProtKB-UniRule"/>
</dbReference>
<dbReference type="InterPro" id="IPR011559">
    <property type="entry name" value="Initiation_fac_2B_a/b/d"/>
</dbReference>
<dbReference type="NCBIfam" id="TIGR00512">
    <property type="entry name" value="salvage_mtnA"/>
    <property type="match status" value="1"/>
</dbReference>
<dbReference type="EC" id="5.3.1.23" evidence="3"/>
<comment type="caution">
    <text evidence="4">The sequence shown here is derived from an EMBL/GenBank/DDBJ whole genome shotgun (WGS) entry which is preliminary data.</text>
</comment>
<comment type="function">
    <text evidence="3">Catalyzes the interconversion of methylthioribose-1-phosphate (MTR-1-P) into methylthioribulose-1-phosphate (MTRu-1-P).</text>
</comment>
<comment type="catalytic activity">
    <reaction evidence="2 3">
        <text>5-(methylsulfanyl)-alpha-D-ribose 1-phosphate = 5-(methylsulfanyl)-D-ribulose 1-phosphate</text>
        <dbReference type="Rhea" id="RHEA:19989"/>
        <dbReference type="ChEBI" id="CHEBI:58533"/>
        <dbReference type="ChEBI" id="CHEBI:58548"/>
        <dbReference type="EC" id="5.3.1.23"/>
    </reaction>
</comment>
<keyword evidence="3" id="KW-0028">Amino-acid biosynthesis</keyword>
<dbReference type="FunFam" id="3.40.50.10470:FF:000006">
    <property type="entry name" value="Methylthioribose-1-phosphate isomerase"/>
    <property type="match status" value="1"/>
</dbReference>
<dbReference type="SUPFAM" id="SSF100950">
    <property type="entry name" value="NagB/RpiA/CoA transferase-like"/>
    <property type="match status" value="1"/>
</dbReference>
<evidence type="ECO:0000256" key="1">
    <source>
        <dbReference type="ARBA" id="ARBA00023235"/>
    </source>
</evidence>
<reference evidence="4" key="2">
    <citation type="journal article" date="2021" name="PeerJ">
        <title>Extensive microbial diversity within the chicken gut microbiome revealed by metagenomics and culture.</title>
        <authorList>
            <person name="Gilroy R."/>
            <person name="Ravi A."/>
            <person name="Getino M."/>
            <person name="Pursley I."/>
            <person name="Horton D.L."/>
            <person name="Alikhan N.F."/>
            <person name="Baker D."/>
            <person name="Gharbi K."/>
            <person name="Hall N."/>
            <person name="Watson M."/>
            <person name="Adriaenssens E.M."/>
            <person name="Foster-Nyarko E."/>
            <person name="Jarju S."/>
            <person name="Secka A."/>
            <person name="Antonio M."/>
            <person name="Oren A."/>
            <person name="Chaudhuri R.R."/>
            <person name="La Ragione R."/>
            <person name="Hildebrand F."/>
            <person name="Pallen M.J."/>
        </authorList>
    </citation>
    <scope>NUCLEOTIDE SEQUENCE</scope>
    <source>
        <strain evidence="4">11300</strain>
    </source>
</reference>
<feature type="binding site" evidence="3">
    <location>
        <position position="194"/>
    </location>
    <ligand>
        <name>substrate</name>
    </ligand>
</feature>
<dbReference type="Gene3D" id="3.40.50.10470">
    <property type="entry name" value="Translation initiation factor eif-2b, domain 2"/>
    <property type="match status" value="1"/>
</dbReference>
<sequence length="345" mass="38135">MAPVRFDGKKLALLDQTKLPGEEIYIEIQTKEDMWDAIYHLKVRGAPAIGVAAAYGLYADSLRFAGKDMAGFREHVKKSAEYLESARPTAVNLAWALKRMFSVIKDRQDLTVEAAQELLRTEAVRIHDEDVAACKAMGEYGLSLLKPGMGILTHCNAGTIATAKYGTCLAPIYLGQERGYGFKVFADETRPLLQGARLTSWELNKAGVDVTLICDNMASSVMKKGWIDAVVVGCDRMAANGDGANKIGTSGVAILAKEYGIPFYMFVPTSTIDMDTPDGDHINIELRQGDEIYKMWYKKPMAPEGIKTYNPAFDVTDNRYITAVITEKGVIRPPFSENLRKLMKK</sequence>
<feature type="active site" description="Proton donor" evidence="3">
    <location>
        <position position="235"/>
    </location>
</feature>
<protein>
    <recommendedName>
        <fullName evidence="3">Methylthioribose-1-phosphate isomerase</fullName>
        <shortName evidence="3">M1Pi</shortName>
        <shortName evidence="3">MTR-1-P isomerase</shortName>
        <ecNumber evidence="3">5.3.1.23</ecNumber>
    </recommendedName>
    <alternativeName>
        <fullName evidence="3">S-methyl-5-thioribose-1-phosphate isomerase</fullName>
    </alternativeName>
</protein>
<name>A0A9D1I295_9FIRM</name>
<dbReference type="InterPro" id="IPR000649">
    <property type="entry name" value="IF-2B-related"/>
</dbReference>
<dbReference type="AlphaFoldDB" id="A0A9D1I295"/>
<accession>A0A9D1I295</accession>
<feature type="binding site" evidence="3">
    <location>
        <begin position="245"/>
        <end position="246"/>
    </location>
    <ligand>
        <name>substrate</name>
    </ligand>
</feature>
<dbReference type="GO" id="GO:0046523">
    <property type="term" value="F:S-methyl-5-thioribose-1-phosphate isomerase activity"/>
    <property type="evidence" value="ECO:0007669"/>
    <property type="project" value="UniProtKB-UniRule"/>
</dbReference>
<dbReference type="Proteomes" id="UP000824091">
    <property type="component" value="Unassembled WGS sequence"/>
</dbReference>
<dbReference type="InterPro" id="IPR027363">
    <property type="entry name" value="M1Pi_N"/>
</dbReference>